<dbReference type="SUPFAM" id="SSF82199">
    <property type="entry name" value="SET domain"/>
    <property type="match status" value="1"/>
</dbReference>
<dbReference type="InterPro" id="IPR050600">
    <property type="entry name" value="SETD3_SETD6_MTase"/>
</dbReference>
<evidence type="ECO:0000313" key="2">
    <source>
        <dbReference type="EMBL" id="KAK3360041.1"/>
    </source>
</evidence>
<dbReference type="PANTHER" id="PTHR13271">
    <property type="entry name" value="UNCHARACTERIZED PUTATIVE METHYLTRANSFERASE"/>
    <property type="match status" value="1"/>
</dbReference>
<gene>
    <name evidence="2" type="ORF">B0T25DRAFT_564990</name>
</gene>
<reference evidence="2" key="2">
    <citation type="submission" date="2023-06" db="EMBL/GenBank/DDBJ databases">
        <authorList>
            <consortium name="Lawrence Berkeley National Laboratory"/>
            <person name="Haridas S."/>
            <person name="Hensen N."/>
            <person name="Bonometti L."/>
            <person name="Westerberg I."/>
            <person name="Brannstrom I.O."/>
            <person name="Guillou S."/>
            <person name="Cros-Aarteil S."/>
            <person name="Calhoun S."/>
            <person name="Kuo A."/>
            <person name="Mondo S."/>
            <person name="Pangilinan J."/>
            <person name="Riley R."/>
            <person name="Labutti K."/>
            <person name="Andreopoulos B."/>
            <person name="Lipzen A."/>
            <person name="Chen C."/>
            <person name="Yanf M."/>
            <person name="Daum C."/>
            <person name="Ng V."/>
            <person name="Clum A."/>
            <person name="Steindorff A."/>
            <person name="Ohm R."/>
            <person name="Martin F."/>
            <person name="Silar P."/>
            <person name="Natvig D."/>
            <person name="Lalanne C."/>
            <person name="Gautier V."/>
            <person name="Ament-Velasquez S.L."/>
            <person name="Kruys A."/>
            <person name="Hutchinson M.I."/>
            <person name="Powell A.J."/>
            <person name="Barry K."/>
            <person name="Miller A.N."/>
            <person name="Grigoriev I.V."/>
            <person name="Debuchy R."/>
            <person name="Gladieux P."/>
            <person name="Thoren M.H."/>
            <person name="Johannesson H."/>
        </authorList>
    </citation>
    <scope>NUCLEOTIDE SEQUENCE</scope>
    <source>
        <strain evidence="2">CBS 955.72</strain>
    </source>
</reference>
<evidence type="ECO:0000313" key="3">
    <source>
        <dbReference type="Proteomes" id="UP001275084"/>
    </source>
</evidence>
<reference evidence="2" key="1">
    <citation type="journal article" date="2023" name="Mol. Phylogenet. Evol.">
        <title>Genome-scale phylogeny and comparative genomics of the fungal order Sordariales.</title>
        <authorList>
            <person name="Hensen N."/>
            <person name="Bonometti L."/>
            <person name="Westerberg I."/>
            <person name="Brannstrom I.O."/>
            <person name="Guillou S."/>
            <person name="Cros-Aarteil S."/>
            <person name="Calhoun S."/>
            <person name="Haridas S."/>
            <person name="Kuo A."/>
            <person name="Mondo S."/>
            <person name="Pangilinan J."/>
            <person name="Riley R."/>
            <person name="LaButti K."/>
            <person name="Andreopoulos B."/>
            <person name="Lipzen A."/>
            <person name="Chen C."/>
            <person name="Yan M."/>
            <person name="Daum C."/>
            <person name="Ng V."/>
            <person name="Clum A."/>
            <person name="Steindorff A."/>
            <person name="Ohm R.A."/>
            <person name="Martin F."/>
            <person name="Silar P."/>
            <person name="Natvig D.O."/>
            <person name="Lalanne C."/>
            <person name="Gautier V."/>
            <person name="Ament-Velasquez S.L."/>
            <person name="Kruys A."/>
            <person name="Hutchinson M.I."/>
            <person name="Powell A.J."/>
            <person name="Barry K."/>
            <person name="Miller A.N."/>
            <person name="Grigoriev I.V."/>
            <person name="Debuchy R."/>
            <person name="Gladieux P."/>
            <person name="Hiltunen Thoren M."/>
            <person name="Johannesson H."/>
        </authorList>
    </citation>
    <scope>NUCLEOTIDE SEQUENCE</scope>
    <source>
        <strain evidence="2">CBS 955.72</strain>
    </source>
</reference>
<dbReference type="Gene3D" id="3.90.1410.10">
    <property type="entry name" value="set domain protein methyltransferase, domain 1"/>
    <property type="match status" value="1"/>
</dbReference>
<dbReference type="InterPro" id="IPR001214">
    <property type="entry name" value="SET_dom"/>
</dbReference>
<accession>A0AAJ0HRB9</accession>
<keyword evidence="3" id="KW-1185">Reference proteome</keyword>
<dbReference type="GO" id="GO:0016279">
    <property type="term" value="F:protein-lysine N-methyltransferase activity"/>
    <property type="evidence" value="ECO:0007669"/>
    <property type="project" value="TreeGrafter"/>
</dbReference>
<dbReference type="PROSITE" id="PS50280">
    <property type="entry name" value="SET"/>
    <property type="match status" value="1"/>
</dbReference>
<dbReference type="AlphaFoldDB" id="A0AAJ0HRB9"/>
<sequence>MPRPGLLIEELPIWAHLNGVKFTGVKVANTEGRGYGVISENTLTTDEDTVTLGTPTFIAVPHNLVLNAAAVDEYAKEDKNFKQLLEAAEHRSSRADILLFLLVQTALASRVNHPSHSSIGVSNPWTEYLQLLPGTLFVPTLWHEDERLLLRGTSLEAAVSAKVSALVAEFDAIQQISSDIPCWNEVLWESGSVSLRDWILLDALYRSRCLELPRSGESMVPCIDMVNHSASPTAYYDENSKDEVVLLPRPGAGLLAGDEITISYGDTKSGAEMLFSYGFIDPTSAAESLTLVLEPFPDDPLARAKLVAFGGAPKLHVARDGSSVVWKSPFAYLMCINEEDGLDFRVLQDTEGGQQLRVFWQDDDVTDRADGFEALIQSHPLSALFQLRVVTIIQERLEVQLGRAQSHQVAKQDPGLGDVRDECLKAAELLRQVEMGVLESGIESLEEERSSLLADKNVVAYLGLMEPAASDLVEEEASNEVEDFS</sequence>
<evidence type="ECO:0000259" key="1">
    <source>
        <dbReference type="PROSITE" id="PS50280"/>
    </source>
</evidence>
<name>A0AAJ0HRB9_9PEZI</name>
<comment type="caution">
    <text evidence="2">The sequence shown here is derived from an EMBL/GenBank/DDBJ whole genome shotgun (WGS) entry which is preliminary data.</text>
</comment>
<dbReference type="PANTHER" id="PTHR13271:SF76">
    <property type="entry name" value="SET DOMAIN-CONTAINING PROTEIN 8"/>
    <property type="match status" value="1"/>
</dbReference>
<dbReference type="CDD" id="cd10527">
    <property type="entry name" value="SET_LSMT"/>
    <property type="match status" value="1"/>
</dbReference>
<organism evidence="2 3">
    <name type="scientific">Lasiosphaeria hispida</name>
    <dbReference type="NCBI Taxonomy" id="260671"/>
    <lineage>
        <taxon>Eukaryota</taxon>
        <taxon>Fungi</taxon>
        <taxon>Dikarya</taxon>
        <taxon>Ascomycota</taxon>
        <taxon>Pezizomycotina</taxon>
        <taxon>Sordariomycetes</taxon>
        <taxon>Sordariomycetidae</taxon>
        <taxon>Sordariales</taxon>
        <taxon>Lasiosphaeriaceae</taxon>
        <taxon>Lasiosphaeria</taxon>
    </lineage>
</organism>
<dbReference type="GO" id="GO:0005634">
    <property type="term" value="C:nucleus"/>
    <property type="evidence" value="ECO:0007669"/>
    <property type="project" value="TreeGrafter"/>
</dbReference>
<proteinExistence type="predicted"/>
<dbReference type="InterPro" id="IPR046341">
    <property type="entry name" value="SET_dom_sf"/>
</dbReference>
<dbReference type="Proteomes" id="UP001275084">
    <property type="component" value="Unassembled WGS sequence"/>
</dbReference>
<protein>
    <recommendedName>
        <fullName evidence="1">SET domain-containing protein</fullName>
    </recommendedName>
</protein>
<dbReference type="EMBL" id="JAUIQD010000002">
    <property type="protein sequence ID" value="KAK3360041.1"/>
    <property type="molecule type" value="Genomic_DNA"/>
</dbReference>
<feature type="domain" description="SET" evidence="1">
    <location>
        <begin position="23"/>
        <end position="265"/>
    </location>
</feature>